<dbReference type="InterPro" id="IPR036866">
    <property type="entry name" value="RibonucZ/Hydroxyglut_hydro"/>
</dbReference>
<protein>
    <submittedName>
        <fullName evidence="6">MBL fold hydrolase</fullName>
    </submittedName>
</protein>
<dbReference type="InterPro" id="IPR044097">
    <property type="entry name" value="Bds1/SdsA1_MBL-fold"/>
</dbReference>
<dbReference type="SUPFAM" id="SSF55718">
    <property type="entry name" value="SCP-like"/>
    <property type="match status" value="1"/>
</dbReference>
<dbReference type="Proteomes" id="UP000632535">
    <property type="component" value="Unassembled WGS sequence"/>
</dbReference>
<keyword evidence="3" id="KW-0862">Zinc</keyword>
<dbReference type="PANTHER" id="PTHR43223:SF1">
    <property type="entry name" value="ALKYL_ARYL-SULFATASE BDS1"/>
    <property type="match status" value="1"/>
</dbReference>
<dbReference type="Gene3D" id="3.60.15.30">
    <property type="entry name" value="Metallo-beta-lactamase domain"/>
    <property type="match status" value="1"/>
</dbReference>
<dbReference type="InterPro" id="IPR029229">
    <property type="entry name" value="Alkyl_sulf_C"/>
</dbReference>
<dbReference type="GO" id="GO:0016787">
    <property type="term" value="F:hydrolase activity"/>
    <property type="evidence" value="ECO:0007669"/>
    <property type="project" value="UniProtKB-KW"/>
</dbReference>
<gene>
    <name evidence="6" type="ORF">GCM10007368_32730</name>
</gene>
<dbReference type="Gene3D" id="3.30.1050.10">
    <property type="entry name" value="SCP2 sterol-binding domain"/>
    <property type="match status" value="1"/>
</dbReference>
<evidence type="ECO:0000313" key="7">
    <source>
        <dbReference type="Proteomes" id="UP000632535"/>
    </source>
</evidence>
<accession>A0ABQ2B8T0</accession>
<evidence type="ECO:0000256" key="1">
    <source>
        <dbReference type="ARBA" id="ARBA00022723"/>
    </source>
</evidence>
<comment type="caution">
    <text evidence="6">The sequence shown here is derived from an EMBL/GenBank/DDBJ whole genome shotgun (WGS) entry which is preliminary data.</text>
</comment>
<evidence type="ECO:0000256" key="4">
    <source>
        <dbReference type="ARBA" id="ARBA00033751"/>
    </source>
</evidence>
<dbReference type="SMART" id="SM00849">
    <property type="entry name" value="Lactamase_B"/>
    <property type="match status" value="1"/>
</dbReference>
<dbReference type="EMBL" id="BMDG01000012">
    <property type="protein sequence ID" value="GGI10739.1"/>
    <property type="molecule type" value="Genomic_DNA"/>
</dbReference>
<evidence type="ECO:0000313" key="6">
    <source>
        <dbReference type="EMBL" id="GGI10739.1"/>
    </source>
</evidence>
<dbReference type="Pfam" id="PF14864">
    <property type="entry name" value="Alkyl_sulf_C"/>
    <property type="match status" value="1"/>
</dbReference>
<dbReference type="Pfam" id="PF14863">
    <property type="entry name" value="Alkyl_sulf_dimr"/>
    <property type="match status" value="1"/>
</dbReference>
<reference evidence="7" key="1">
    <citation type="journal article" date="2019" name="Int. J. Syst. Evol. Microbiol.">
        <title>The Global Catalogue of Microorganisms (GCM) 10K type strain sequencing project: providing services to taxonomists for standard genome sequencing and annotation.</title>
        <authorList>
            <consortium name="The Broad Institute Genomics Platform"/>
            <consortium name="The Broad Institute Genome Sequencing Center for Infectious Disease"/>
            <person name="Wu L."/>
            <person name="Ma J."/>
        </authorList>
    </citation>
    <scope>NUCLEOTIDE SEQUENCE [LARGE SCALE GENOMIC DNA]</scope>
    <source>
        <strain evidence="7">CCM 8653</strain>
    </source>
</reference>
<comment type="similarity">
    <text evidence="4">Belongs to the metallo-beta-lactamase superfamily. Type III sulfatase family.</text>
</comment>
<dbReference type="InterPro" id="IPR038536">
    <property type="entry name" value="Alkyl/aryl-sulf_dimr_sf"/>
</dbReference>
<keyword evidence="1" id="KW-0479">Metal-binding</keyword>
<sequence>MPTTPKPATPTIVAQQQEILNTLPFSDRQDFEDATRGLVARRQPNAVTDASGAVVWDNDTYAFLSGDAPDTVNPSLWRQSQLNAVEGLFEVVPGVYQVRGMDLSNTSIIEGDEGVIVIDTLLTKETGEAALALYREHRGDRPVKAIIYTHSHADHFGGTKGFVTQEEVDSGAVKIFAPEGFVEHAVSENVYAGVAMNRRAAYMYGAALARGPQGGVGAGLGQTISTGEVTFVPPTHTISTTGHEEVIDGVRFVFQMAPGTEAPSEMLIYLPDHQALCSAEDATHTLHNLLTLRGAVVRDPHAWSKYLTETVDLFGDVEVVFASHHWPTWGHDRVVKFLQDQRDIYAYLHDQTLRLLNKGLTGPEIAEEITLPPALENAWNTRGYYGSVSHNVRAIYQRYLGFFDGNPAHLWEHTPVERAKRYAKLAGGVDALVSTARDAFDAGDFRWAAEVANHAVFAQPDHVAAREVLADTYEQLGYGSENGTWRDFYLAGAMELRDGQFGTPTETNAPDVVANLSPEMLFDAIAIQVNGPKAWGEKLTIDVVLTDSGTRYRLRLANGVLTYSAAAQQGDADATITATRASLPALAAGSPDALAAAGIEVAGDPSALGRLAAVLDPGDKNFAIVTP</sequence>
<name>A0ABQ2B8T0_9MICO</name>
<evidence type="ECO:0000259" key="5">
    <source>
        <dbReference type="SMART" id="SM00849"/>
    </source>
</evidence>
<dbReference type="CDD" id="cd07710">
    <property type="entry name" value="arylsulfatase_Sdsa1-like_MBL-fold"/>
    <property type="match status" value="1"/>
</dbReference>
<evidence type="ECO:0000256" key="3">
    <source>
        <dbReference type="ARBA" id="ARBA00022833"/>
    </source>
</evidence>
<dbReference type="InterPro" id="IPR036527">
    <property type="entry name" value="SCP2_sterol-bd_dom_sf"/>
</dbReference>
<dbReference type="PANTHER" id="PTHR43223">
    <property type="entry name" value="ALKYL/ARYL-SULFATASE"/>
    <property type="match status" value="1"/>
</dbReference>
<dbReference type="Pfam" id="PF00753">
    <property type="entry name" value="Lactamase_B"/>
    <property type="match status" value="1"/>
</dbReference>
<proteinExistence type="inferred from homology"/>
<dbReference type="InterPro" id="IPR029228">
    <property type="entry name" value="Alkyl_sulf_dimr"/>
</dbReference>
<evidence type="ECO:0000256" key="2">
    <source>
        <dbReference type="ARBA" id="ARBA00022801"/>
    </source>
</evidence>
<dbReference type="Gene3D" id="1.25.40.880">
    <property type="entry name" value="Alkyl sulfatase, dimerisation domain"/>
    <property type="match status" value="1"/>
</dbReference>
<dbReference type="RefSeq" id="WP_188524786.1">
    <property type="nucleotide sequence ID" value="NZ_BMDG01000012.1"/>
</dbReference>
<dbReference type="SUPFAM" id="SSF56281">
    <property type="entry name" value="Metallo-hydrolase/oxidoreductase"/>
    <property type="match status" value="1"/>
</dbReference>
<dbReference type="InterPro" id="IPR001279">
    <property type="entry name" value="Metallo-B-lactamas"/>
</dbReference>
<organism evidence="6 7">
    <name type="scientific">Isoptericola cucumis</name>
    <dbReference type="NCBI Taxonomy" id="1776856"/>
    <lineage>
        <taxon>Bacteria</taxon>
        <taxon>Bacillati</taxon>
        <taxon>Actinomycetota</taxon>
        <taxon>Actinomycetes</taxon>
        <taxon>Micrococcales</taxon>
        <taxon>Promicromonosporaceae</taxon>
        <taxon>Isoptericola</taxon>
    </lineage>
</organism>
<keyword evidence="2 6" id="KW-0378">Hydrolase</keyword>
<dbReference type="InterPro" id="IPR052195">
    <property type="entry name" value="Bact_Alkyl/Aryl-Sulfatase"/>
</dbReference>
<keyword evidence="7" id="KW-1185">Reference proteome</keyword>
<feature type="domain" description="Metallo-beta-lactamase" evidence="5">
    <location>
        <begin position="103"/>
        <end position="324"/>
    </location>
</feature>